<dbReference type="EMBL" id="LNYY01000019">
    <property type="protein sequence ID" value="KTD68214.1"/>
    <property type="molecule type" value="Genomic_DNA"/>
</dbReference>
<dbReference type="RefSeq" id="WP_058510330.1">
    <property type="nucleotide sequence ID" value="NZ_DAIOMV010000001.1"/>
</dbReference>
<keyword evidence="2" id="KW-1185">Reference proteome</keyword>
<name>A0A0W0ZHB2_9GAMM</name>
<evidence type="ECO:0000313" key="2">
    <source>
        <dbReference type="Proteomes" id="UP000054926"/>
    </source>
</evidence>
<organism evidence="1 2">
    <name type="scientific">Legionella steelei</name>
    <dbReference type="NCBI Taxonomy" id="947033"/>
    <lineage>
        <taxon>Bacteria</taxon>
        <taxon>Pseudomonadati</taxon>
        <taxon>Pseudomonadota</taxon>
        <taxon>Gammaproteobacteria</taxon>
        <taxon>Legionellales</taxon>
        <taxon>Legionellaceae</taxon>
        <taxon>Legionella</taxon>
    </lineage>
</organism>
<accession>A0A0W0ZHB2</accession>
<protein>
    <submittedName>
        <fullName evidence="1">Uncharacterized protein</fullName>
    </submittedName>
</protein>
<proteinExistence type="predicted"/>
<dbReference type="PATRIC" id="fig|947033.5.peg.1460"/>
<gene>
    <name evidence="1" type="ORF">Lste_1372</name>
</gene>
<evidence type="ECO:0000313" key="1">
    <source>
        <dbReference type="EMBL" id="KTD68214.1"/>
    </source>
</evidence>
<reference evidence="1 2" key="1">
    <citation type="submission" date="2015-11" db="EMBL/GenBank/DDBJ databases">
        <title>Genomic analysis of 38 Legionella species identifies large and diverse effector repertoires.</title>
        <authorList>
            <person name="Burstein D."/>
            <person name="Amaro F."/>
            <person name="Zusman T."/>
            <person name="Lifshitz Z."/>
            <person name="Cohen O."/>
            <person name="Gilbert J.A."/>
            <person name="Pupko T."/>
            <person name="Shuman H.A."/>
            <person name="Segal G."/>
        </authorList>
    </citation>
    <scope>NUCLEOTIDE SEQUENCE [LARGE SCALE GENOMIC DNA]</scope>
    <source>
        <strain evidence="1 2">IMVS3376</strain>
    </source>
</reference>
<comment type="caution">
    <text evidence="1">The sequence shown here is derived from an EMBL/GenBank/DDBJ whole genome shotgun (WGS) entry which is preliminary data.</text>
</comment>
<dbReference type="STRING" id="947033.Lste_1372"/>
<dbReference type="OrthoDB" id="5652763at2"/>
<dbReference type="Proteomes" id="UP000054926">
    <property type="component" value="Unassembled WGS sequence"/>
</dbReference>
<sequence>MSKKRKLSYIVDASELRVRFTKLKDSIEAINDPGSFIPNSLHNYLIQKDIYEETIENLRTSSKQDYFKSKKLNNYAKFSSGTEKLTSIALNEYNYGIRDYFLELPEKIQELKQIKRELKALIHAADNRAPSLFKTGNVKGAIRDVIDLEEVGQLLSFAEETRDLMEANRELFLSSDSKFYILN</sequence>
<dbReference type="AlphaFoldDB" id="A0A0W0ZHB2"/>